<keyword evidence="2 7" id="KW-1133">Transmembrane helix</keyword>
<dbReference type="PROSITE" id="PS51469">
    <property type="entry name" value="SUN"/>
    <property type="match status" value="1"/>
</dbReference>
<evidence type="ECO:0000256" key="3">
    <source>
        <dbReference type="ARBA" id="ARBA00023054"/>
    </source>
</evidence>
<dbReference type="VGNC" id="VGNC:78161">
    <property type="gene designation" value="SUN1"/>
</dbReference>
<keyword evidence="3 6" id="KW-0175">Coiled coil</keyword>
<dbReference type="PaxDb" id="9544-ENSMMUP00000022451"/>
<protein>
    <submittedName>
        <fullName evidence="9">Sad1 and UNC84 domain containing 1</fullName>
    </submittedName>
</protein>
<evidence type="ECO:0000313" key="11">
    <source>
        <dbReference type="VGNC" id="VGNC:78161"/>
    </source>
</evidence>
<dbReference type="Bgee" id="ENSMMUG00000017056">
    <property type="expression patterns" value="Expressed in lung and 22 other cell types or tissues"/>
</dbReference>
<keyword evidence="4 7" id="KW-0472">Membrane</keyword>
<dbReference type="GO" id="GO:0005637">
    <property type="term" value="C:nuclear inner membrane"/>
    <property type="evidence" value="ECO:0007669"/>
    <property type="project" value="UniProtKB-SubCell"/>
</dbReference>
<proteinExistence type="predicted"/>
<dbReference type="FunFam" id="2.60.120.260:FF:000009">
    <property type="entry name" value="SUN domain-containing protein 1 isoform X1"/>
    <property type="match status" value="1"/>
</dbReference>
<dbReference type="InterPro" id="IPR012919">
    <property type="entry name" value="SUN_dom"/>
</dbReference>
<dbReference type="ExpressionAtlas" id="A0A1D5QLZ0">
    <property type="expression patterns" value="baseline and differential"/>
</dbReference>
<dbReference type="CTD" id="23353"/>
<feature type="transmembrane region" description="Helical" evidence="7">
    <location>
        <begin position="296"/>
        <end position="319"/>
    </location>
</feature>
<dbReference type="GeneID" id="708786"/>
<gene>
    <name evidence="9 11" type="primary">SUN1</name>
</gene>
<feature type="transmembrane region" description="Helical" evidence="7">
    <location>
        <begin position="326"/>
        <end position="345"/>
    </location>
</feature>
<evidence type="ECO:0000256" key="2">
    <source>
        <dbReference type="ARBA" id="ARBA00022989"/>
    </source>
</evidence>
<accession>A0A1D5QLZ0</accession>
<dbReference type="RefSeq" id="XP_028701285.1">
    <property type="nucleotide sequence ID" value="XM_028845452.1"/>
</dbReference>
<dbReference type="Pfam" id="PF07738">
    <property type="entry name" value="Sad1_UNC"/>
    <property type="match status" value="1"/>
</dbReference>
<dbReference type="GeneTree" id="ENSGT00940000155830"/>
<evidence type="ECO:0000313" key="9">
    <source>
        <dbReference type="Ensembl" id="ENSMMUP00000049065.2"/>
    </source>
</evidence>
<evidence type="ECO:0000256" key="6">
    <source>
        <dbReference type="SAM" id="Coils"/>
    </source>
</evidence>
<dbReference type="Proteomes" id="UP000006718">
    <property type="component" value="Chromosome 3"/>
</dbReference>
<dbReference type="VEuPathDB" id="HostDB:ENSMMUG00000017056"/>
<dbReference type="SMR" id="A0A1D5QLZ0"/>
<reference evidence="9" key="3">
    <citation type="submission" date="2025-08" db="UniProtKB">
        <authorList>
            <consortium name="Ensembl"/>
        </authorList>
    </citation>
    <scope>IDENTIFICATION</scope>
    <source>
        <strain evidence="9">17573</strain>
    </source>
</reference>
<evidence type="ECO:0000256" key="7">
    <source>
        <dbReference type="SAM" id="Phobius"/>
    </source>
</evidence>
<dbReference type="InterPro" id="IPR032680">
    <property type="entry name" value="SUN1_N"/>
</dbReference>
<dbReference type="GO" id="GO:0034993">
    <property type="term" value="C:meiotic nuclear membrane microtubule tethering complex"/>
    <property type="evidence" value="ECO:0007669"/>
    <property type="project" value="UniProtKB-ARBA"/>
</dbReference>
<feature type="domain" description="SUN" evidence="8">
    <location>
        <begin position="659"/>
        <end position="821"/>
    </location>
</feature>
<reference evidence="9" key="2">
    <citation type="submission" date="2019-01" db="EMBL/GenBank/DDBJ databases">
        <authorList>
            <person name="Graves T."/>
            <person name="Eichler E.E."/>
            <person name="Wilson R.K."/>
        </authorList>
    </citation>
    <scope>NUCLEOTIDE SEQUENCE [LARGE SCALE GENOMIC DNA]</scope>
    <source>
        <strain evidence="9">17573</strain>
    </source>
</reference>
<dbReference type="AlphaFoldDB" id="A0A1D5QLZ0"/>
<reference evidence="10" key="1">
    <citation type="journal article" date="2007" name="Science">
        <title>Evolutionary and biomedical insights from the rhesus macaque genome.</title>
        <authorList>
            <person name="Gibbs R.A."/>
            <person name="Rogers J."/>
            <person name="Katze M.G."/>
            <person name="Bumgarner R."/>
            <person name="Weinstock G.M."/>
            <person name="Mardis E.R."/>
            <person name="Remington K.A."/>
            <person name="Strausberg R.L."/>
            <person name="Venter J.C."/>
            <person name="Wilson R.K."/>
            <person name="Batzer M.A."/>
            <person name="Bustamante C.D."/>
            <person name="Eichler E.E."/>
            <person name="Hahn M.W."/>
            <person name="Hardison R.C."/>
            <person name="Makova K.D."/>
            <person name="Miller W."/>
            <person name="Milosavljevic A."/>
            <person name="Palermo R.E."/>
            <person name="Siepel A."/>
            <person name="Sikela J.M."/>
            <person name="Attaway T."/>
            <person name="Bell S."/>
            <person name="Bernard K.E."/>
            <person name="Buhay C.J."/>
            <person name="Chandrabose M.N."/>
            <person name="Dao M."/>
            <person name="Davis C."/>
            <person name="Delehaunty K.D."/>
            <person name="Ding Y."/>
            <person name="Dinh H.H."/>
            <person name="Dugan-Rocha S."/>
            <person name="Fulton L.A."/>
            <person name="Gabisi R.A."/>
            <person name="Garner T.T."/>
            <person name="Godfrey J."/>
            <person name="Hawes A.C."/>
            <person name="Hernandez J."/>
            <person name="Hines S."/>
            <person name="Holder M."/>
            <person name="Hume J."/>
            <person name="Jhangiani S.N."/>
            <person name="Joshi V."/>
            <person name="Khan Z.M."/>
            <person name="Kirkness E.F."/>
            <person name="Cree A."/>
            <person name="Fowler R.G."/>
            <person name="Lee S."/>
            <person name="Lewis L.R."/>
            <person name="Li Z."/>
            <person name="Liu Y.-S."/>
            <person name="Moore S.M."/>
            <person name="Muzny D."/>
            <person name="Nazareth L.V."/>
            <person name="Ngo D.N."/>
            <person name="Okwuonu G.O."/>
            <person name="Pai G."/>
            <person name="Parker D."/>
            <person name="Paul H.A."/>
            <person name="Pfannkoch C."/>
            <person name="Pohl C.S."/>
            <person name="Rogers Y.-H.C."/>
            <person name="Ruiz S.J."/>
            <person name="Sabo A."/>
            <person name="Santibanez J."/>
            <person name="Schneider B.W."/>
            <person name="Smith S.M."/>
            <person name="Sodergren E."/>
            <person name="Svatek A.F."/>
            <person name="Utterback T.R."/>
            <person name="Vattathil S."/>
            <person name="Warren W."/>
            <person name="White C.S."/>
            <person name="Chinwalla A.T."/>
            <person name="Feng Y."/>
            <person name="Halpern A.L."/>
            <person name="Hillier L.W."/>
            <person name="Huang X."/>
            <person name="Minx P."/>
            <person name="Nelson J.O."/>
            <person name="Pepin K.H."/>
            <person name="Qin X."/>
            <person name="Sutton G.G."/>
            <person name="Venter E."/>
            <person name="Walenz B.P."/>
            <person name="Wallis J.W."/>
            <person name="Worley K.C."/>
            <person name="Yang S.-P."/>
            <person name="Jones S.M."/>
            <person name="Marra M.A."/>
            <person name="Rocchi M."/>
            <person name="Schein J.E."/>
            <person name="Baertsch R."/>
            <person name="Clarke L."/>
            <person name="Csuros M."/>
            <person name="Glasscock J."/>
            <person name="Harris R.A."/>
            <person name="Havlak P."/>
            <person name="Jackson A.R."/>
            <person name="Jiang H."/>
            <person name="Liu Y."/>
            <person name="Messina D.N."/>
            <person name="Shen Y."/>
            <person name="Song H.X.-Z."/>
            <person name="Wylie T."/>
            <person name="Zhang L."/>
            <person name="Birney E."/>
            <person name="Han K."/>
            <person name="Konkel M.K."/>
            <person name="Lee J."/>
            <person name="Smit A.F.A."/>
            <person name="Ullmer B."/>
            <person name="Wang H."/>
            <person name="Xing J."/>
            <person name="Burhans R."/>
            <person name="Cheng Z."/>
            <person name="Karro J.E."/>
            <person name="Ma J."/>
            <person name="Raney B."/>
            <person name="She X."/>
            <person name="Cox M.J."/>
            <person name="Demuth J.P."/>
            <person name="Dumas L.J."/>
            <person name="Han S.-G."/>
            <person name="Hopkins J."/>
            <person name="Karimpour-Fard A."/>
            <person name="Kim Y.H."/>
            <person name="Pollack J.R."/>
            <person name="Vinar T."/>
            <person name="Addo-Quaye C."/>
            <person name="Degenhardt J."/>
            <person name="Denby A."/>
            <person name="Hubisz M.J."/>
            <person name="Indap A."/>
            <person name="Kosiol C."/>
            <person name="Lahn B.T."/>
            <person name="Lawson H.A."/>
            <person name="Marklein A."/>
            <person name="Nielsen R."/>
            <person name="Vallender E.J."/>
            <person name="Clark A.G."/>
            <person name="Ferguson B."/>
            <person name="Hernandez R.D."/>
            <person name="Hirani K."/>
            <person name="Kehrer-Sawatzki H."/>
            <person name="Kolb J."/>
            <person name="Patil S."/>
            <person name="Pu L.-L."/>
            <person name="Ren Y."/>
            <person name="Smith D.G."/>
            <person name="Wheeler D.A."/>
            <person name="Schenck I."/>
            <person name="Ball E.V."/>
            <person name="Chen R."/>
            <person name="Cooper D.N."/>
            <person name="Giardine B."/>
            <person name="Hsu F."/>
            <person name="Kent W.J."/>
            <person name="Lesk A."/>
            <person name="Nelson D.L."/>
            <person name="O'brien W.E."/>
            <person name="Pruefer K."/>
            <person name="Stenson P.D."/>
            <person name="Wallace J.C."/>
            <person name="Ke H."/>
            <person name="Liu X.-M."/>
            <person name="Wang P."/>
            <person name="Xiang A.P."/>
            <person name="Yang F."/>
            <person name="Barber G.P."/>
            <person name="Haussler D."/>
            <person name="Karolchik D."/>
            <person name="Kern A.D."/>
            <person name="Kuhn R.M."/>
            <person name="Smith K.E."/>
            <person name="Zwieg A.S."/>
        </authorList>
    </citation>
    <scope>NUCLEOTIDE SEQUENCE [LARGE SCALE GENOMIC DNA]</scope>
    <source>
        <strain evidence="10">17573</strain>
    </source>
</reference>
<dbReference type="Pfam" id="PF18580">
    <property type="entry name" value="HTH_SUN2"/>
    <property type="match status" value="1"/>
</dbReference>
<keyword evidence="10" id="KW-1185">Reference proteome</keyword>
<reference evidence="9" key="4">
    <citation type="submission" date="2025-09" db="UniProtKB">
        <authorList>
            <consortium name="Ensembl"/>
        </authorList>
    </citation>
    <scope>IDENTIFICATION</scope>
    <source>
        <strain evidence="9">17573</strain>
    </source>
</reference>
<evidence type="ECO:0000256" key="5">
    <source>
        <dbReference type="ARBA" id="ARBA00037816"/>
    </source>
</evidence>
<dbReference type="Gene3D" id="2.60.120.260">
    <property type="entry name" value="Galactose-binding domain-like"/>
    <property type="match status" value="1"/>
</dbReference>
<comment type="subcellular location">
    <subcellularLocation>
        <location evidence="5">Nucleus inner membrane</location>
        <topology evidence="5">Single-pass type II membrane protein</topology>
    </subcellularLocation>
</comment>
<evidence type="ECO:0000313" key="10">
    <source>
        <dbReference type="Proteomes" id="UP000006718"/>
    </source>
</evidence>
<dbReference type="InterPro" id="IPR045119">
    <property type="entry name" value="SUN1-5"/>
</dbReference>
<evidence type="ECO:0000259" key="8">
    <source>
        <dbReference type="PROSITE" id="PS51469"/>
    </source>
</evidence>
<dbReference type="Pfam" id="PF09387">
    <property type="entry name" value="MRP"/>
    <property type="match status" value="1"/>
</dbReference>
<evidence type="ECO:0000256" key="4">
    <source>
        <dbReference type="ARBA" id="ARBA00023136"/>
    </source>
</evidence>
<keyword evidence="1 7" id="KW-0812">Transmembrane</keyword>
<dbReference type="GO" id="GO:0140444">
    <property type="term" value="F:cytoskeleton-nuclear membrane anchor activity"/>
    <property type="evidence" value="ECO:0007669"/>
    <property type="project" value="UniProtKB-ARBA"/>
</dbReference>
<dbReference type="Ensembl" id="ENSMMUT00000066824.2">
    <property type="protein sequence ID" value="ENSMMUP00000049065.2"/>
    <property type="gene ID" value="ENSMMUG00000017056.4"/>
</dbReference>
<sequence length="822" mass="91457">MDFSRLHMYSPPQCVPENTGYTYALSSSYSSDALDFETEHKLDPVFDSPRMSRRSLRLATTACTLGDGEAVGADGGASSAVSLKNRAARTAKQRRSTNKSAFSINHVSRQVTSFGVSHSGTDSLQDAVTRQPPVLDESWIREQTTVDHFWGLDDDGDLKGGNKAAIQGNGDLGAAAATAHNGFSCSNCSMLSERKDVLTAHPAAPGPVSRVYSRDRNQKRDDCKGKRHLDAYTAVHLQSPRPPRRAGTLRHIWACAGYFLLQTLRRIGAAGRAVSRMAWSALWLAVVAPGKAASGVFWWLGIGWYQFVTLISWLNVFLLTRCLRNICKLLVLLVPLLLLLAGLSLRGQGDFFSFLPVLNWASTHRTQRVDDPQDVFKPATSRLNQPLQGDNEAFPWHWMSGMEQQVTSLSGQCHHHGENLRELTTLLQKLQARVDQMDNGAAGPSTSVRDAVGQPLKETDFMAFHQEHEVRISHLEDILGKLREKSEAIQKELEQTKQKTVSAVGEQLLPTVEHLQLELDQLKSELSSWRHMKTGCETVDALQERVDVQVRETVKLLFSEDQQGGSLEQLLQRFSSQCVRRGDLHTMLRDLELQILRNVTHHISVTKRLPASEVVVSAVSEAGASGITEAQARAIVNNALKLYSQDKTGMVDFALESGGGSILSTRCSETYETKTALMSLFGIPLWYFSQSPRVVIQPDIYPGNCWAFKGSQGYLVVRLSMMIHPAAFTLEHIPKTLSPTGNISSAPKDFAVYGLENEYQEEGQLLGQFTYDQDGESLQMFQALKTPDDRVFQIVELRIFSNWGHPEYTCLYRFRVHGEPVK</sequence>
<dbReference type="GO" id="GO:0090292">
    <property type="term" value="P:nuclear matrix anchoring at nuclear membrane"/>
    <property type="evidence" value="ECO:0007669"/>
    <property type="project" value="UniProtKB-ARBA"/>
</dbReference>
<evidence type="ECO:0000256" key="1">
    <source>
        <dbReference type="ARBA" id="ARBA00022692"/>
    </source>
</evidence>
<dbReference type="InterPro" id="IPR040994">
    <property type="entry name" value="Sun_CC2"/>
</dbReference>
<dbReference type="PANTHER" id="PTHR12911">
    <property type="entry name" value="SAD1/UNC-84-LIKE PROTEIN-RELATED"/>
    <property type="match status" value="1"/>
</dbReference>
<feature type="coiled-coil region" evidence="6">
    <location>
        <begin position="465"/>
        <end position="532"/>
    </location>
</feature>
<organism evidence="9 10">
    <name type="scientific">Macaca mulatta</name>
    <name type="common">Rhesus macaque</name>
    <dbReference type="NCBI Taxonomy" id="9544"/>
    <lineage>
        <taxon>Eukaryota</taxon>
        <taxon>Metazoa</taxon>
        <taxon>Chordata</taxon>
        <taxon>Craniata</taxon>
        <taxon>Vertebrata</taxon>
        <taxon>Euteleostomi</taxon>
        <taxon>Mammalia</taxon>
        <taxon>Eutheria</taxon>
        <taxon>Euarchontoglires</taxon>
        <taxon>Primates</taxon>
        <taxon>Haplorrhini</taxon>
        <taxon>Catarrhini</taxon>
        <taxon>Cercopithecidae</taxon>
        <taxon>Cercopithecinae</taxon>
        <taxon>Macaca</taxon>
    </lineage>
</organism>
<dbReference type="CDD" id="cd21439">
    <property type="entry name" value="SUN1_cc1"/>
    <property type="match status" value="1"/>
</dbReference>
<dbReference type="PANTHER" id="PTHR12911:SF23">
    <property type="entry name" value="SUN DOMAIN-CONTAINING PROTEIN 1"/>
    <property type="match status" value="1"/>
</dbReference>
<name>A0A1D5QLZ0_MACMU</name>